<accession>A0AAN7AER6</accession>
<feature type="domain" description="NAD-dependent epimerase/dehydratase" evidence="3">
    <location>
        <begin position="7"/>
        <end position="266"/>
    </location>
</feature>
<sequence>MSWPTYVLVTGATGFIGAHVVDSLLSRGLRVRGATRSAAKGDVMLAARPATANRLDFVEIDDFGSHSVDLSPALAGGIDAVIHVASPFTYDTENNEDELIIPAINGVKAILGAAARSKTVKRVVITSSFAAVLDADRKAPPYFTYTADDWNPLTYTEAAAAETSAVVAYRGSKKFAELAAWEFVNNHNKPGFDIVTLCPPMTFGPVVHPVTSPVQLNDSNAQLWKVAIANKKGGSLPVARVPFWIDVRDLAEAHAQALLKPEAGGKRYIPAAPERFSYGLAGDIIRAEFPEFADIKRKRERQTIDKSHGVDGFTVSRELGIRYRSFRETVVDLVRQVAAMR</sequence>
<evidence type="ECO:0000256" key="2">
    <source>
        <dbReference type="ARBA" id="ARBA00023445"/>
    </source>
</evidence>
<keyword evidence="5" id="KW-1185">Reference proteome</keyword>
<evidence type="ECO:0000259" key="3">
    <source>
        <dbReference type="Pfam" id="PF01370"/>
    </source>
</evidence>
<dbReference type="PANTHER" id="PTHR10366">
    <property type="entry name" value="NAD DEPENDENT EPIMERASE/DEHYDRATASE"/>
    <property type="match status" value="1"/>
</dbReference>
<dbReference type="InterPro" id="IPR050425">
    <property type="entry name" value="NAD(P)_dehydrat-like"/>
</dbReference>
<gene>
    <name evidence="4" type="ORF">QBC35DRAFT_502731</name>
</gene>
<evidence type="ECO:0000313" key="4">
    <source>
        <dbReference type="EMBL" id="KAK4185886.1"/>
    </source>
</evidence>
<dbReference type="Gene3D" id="3.40.50.720">
    <property type="entry name" value="NAD(P)-binding Rossmann-like Domain"/>
    <property type="match status" value="1"/>
</dbReference>
<reference evidence="4" key="1">
    <citation type="journal article" date="2023" name="Mol. Phylogenet. Evol.">
        <title>Genome-scale phylogeny and comparative genomics of the fungal order Sordariales.</title>
        <authorList>
            <person name="Hensen N."/>
            <person name="Bonometti L."/>
            <person name="Westerberg I."/>
            <person name="Brannstrom I.O."/>
            <person name="Guillou S."/>
            <person name="Cros-Aarteil S."/>
            <person name="Calhoun S."/>
            <person name="Haridas S."/>
            <person name="Kuo A."/>
            <person name="Mondo S."/>
            <person name="Pangilinan J."/>
            <person name="Riley R."/>
            <person name="LaButti K."/>
            <person name="Andreopoulos B."/>
            <person name="Lipzen A."/>
            <person name="Chen C."/>
            <person name="Yan M."/>
            <person name="Daum C."/>
            <person name="Ng V."/>
            <person name="Clum A."/>
            <person name="Steindorff A."/>
            <person name="Ohm R.A."/>
            <person name="Martin F."/>
            <person name="Silar P."/>
            <person name="Natvig D.O."/>
            <person name="Lalanne C."/>
            <person name="Gautier V."/>
            <person name="Ament-Velasquez S.L."/>
            <person name="Kruys A."/>
            <person name="Hutchinson M.I."/>
            <person name="Powell A.J."/>
            <person name="Barry K."/>
            <person name="Miller A.N."/>
            <person name="Grigoriev I.V."/>
            <person name="Debuchy R."/>
            <person name="Gladieux P."/>
            <person name="Hiltunen Thoren M."/>
            <person name="Johannesson H."/>
        </authorList>
    </citation>
    <scope>NUCLEOTIDE SEQUENCE</scope>
    <source>
        <strain evidence="4">PSN309</strain>
    </source>
</reference>
<name>A0AAN7AER6_9PEZI</name>
<organism evidence="4 5">
    <name type="scientific">Podospora australis</name>
    <dbReference type="NCBI Taxonomy" id="1536484"/>
    <lineage>
        <taxon>Eukaryota</taxon>
        <taxon>Fungi</taxon>
        <taxon>Dikarya</taxon>
        <taxon>Ascomycota</taxon>
        <taxon>Pezizomycotina</taxon>
        <taxon>Sordariomycetes</taxon>
        <taxon>Sordariomycetidae</taxon>
        <taxon>Sordariales</taxon>
        <taxon>Podosporaceae</taxon>
        <taxon>Podospora</taxon>
    </lineage>
</organism>
<dbReference type="SUPFAM" id="SSF51735">
    <property type="entry name" value="NAD(P)-binding Rossmann-fold domains"/>
    <property type="match status" value="1"/>
</dbReference>
<dbReference type="EMBL" id="MU864437">
    <property type="protein sequence ID" value="KAK4185886.1"/>
    <property type="molecule type" value="Genomic_DNA"/>
</dbReference>
<dbReference type="AlphaFoldDB" id="A0AAN7AER6"/>
<reference evidence="4" key="2">
    <citation type="submission" date="2023-05" db="EMBL/GenBank/DDBJ databases">
        <authorList>
            <consortium name="Lawrence Berkeley National Laboratory"/>
            <person name="Steindorff A."/>
            <person name="Hensen N."/>
            <person name="Bonometti L."/>
            <person name="Westerberg I."/>
            <person name="Brannstrom I.O."/>
            <person name="Guillou S."/>
            <person name="Cros-Aarteil S."/>
            <person name="Calhoun S."/>
            <person name="Haridas S."/>
            <person name="Kuo A."/>
            <person name="Mondo S."/>
            <person name="Pangilinan J."/>
            <person name="Riley R."/>
            <person name="Labutti K."/>
            <person name="Andreopoulos B."/>
            <person name="Lipzen A."/>
            <person name="Chen C."/>
            <person name="Yanf M."/>
            <person name="Daum C."/>
            <person name="Ng V."/>
            <person name="Clum A."/>
            <person name="Ohm R."/>
            <person name="Martin F."/>
            <person name="Silar P."/>
            <person name="Natvig D."/>
            <person name="Lalanne C."/>
            <person name="Gautier V."/>
            <person name="Ament-Velasquez S.L."/>
            <person name="Kruys A."/>
            <person name="Hutchinson M.I."/>
            <person name="Powell A.J."/>
            <person name="Barry K."/>
            <person name="Miller A.N."/>
            <person name="Grigoriev I.V."/>
            <person name="Debuchy R."/>
            <person name="Gladieux P."/>
            <person name="Thoren M.H."/>
            <person name="Johannesson H."/>
        </authorList>
    </citation>
    <scope>NUCLEOTIDE SEQUENCE</scope>
    <source>
        <strain evidence="4">PSN309</strain>
    </source>
</reference>
<dbReference type="GO" id="GO:0016616">
    <property type="term" value="F:oxidoreductase activity, acting on the CH-OH group of donors, NAD or NADP as acceptor"/>
    <property type="evidence" value="ECO:0007669"/>
    <property type="project" value="TreeGrafter"/>
</dbReference>
<dbReference type="InterPro" id="IPR036291">
    <property type="entry name" value="NAD(P)-bd_dom_sf"/>
</dbReference>
<dbReference type="Proteomes" id="UP001302126">
    <property type="component" value="Unassembled WGS sequence"/>
</dbReference>
<proteinExistence type="inferred from homology"/>
<protein>
    <recommendedName>
        <fullName evidence="3">NAD-dependent epimerase/dehydratase domain-containing protein</fullName>
    </recommendedName>
</protein>
<dbReference type="Pfam" id="PF01370">
    <property type="entry name" value="Epimerase"/>
    <property type="match status" value="1"/>
</dbReference>
<evidence type="ECO:0000256" key="1">
    <source>
        <dbReference type="ARBA" id="ARBA00023002"/>
    </source>
</evidence>
<dbReference type="InterPro" id="IPR001509">
    <property type="entry name" value="Epimerase_deHydtase"/>
</dbReference>
<comment type="caution">
    <text evidence="4">The sequence shown here is derived from an EMBL/GenBank/DDBJ whole genome shotgun (WGS) entry which is preliminary data.</text>
</comment>
<dbReference type="PANTHER" id="PTHR10366:SF579">
    <property type="entry name" value="3-BETA HYDROXYSTEROID DEHYDROGENASE_ISOMERASE FAMILY PROTEIN (AFU_ORTHOLOGUE AFUA_3G02250)"/>
    <property type="match status" value="1"/>
</dbReference>
<comment type="similarity">
    <text evidence="2">Belongs to the NAD(P)-dependent epimerase/dehydratase family. Dihydroflavonol-4-reductase subfamily.</text>
</comment>
<evidence type="ECO:0000313" key="5">
    <source>
        <dbReference type="Proteomes" id="UP001302126"/>
    </source>
</evidence>
<keyword evidence="1" id="KW-0560">Oxidoreductase</keyword>